<reference evidence="2" key="1">
    <citation type="submission" date="2021-03" db="EMBL/GenBank/DDBJ databases">
        <authorList>
            <person name="Sun Q."/>
        </authorList>
    </citation>
    <scope>NUCLEOTIDE SEQUENCE</scope>
    <source>
        <strain evidence="2">CCM 8862</strain>
    </source>
</reference>
<organism evidence="2 3">
    <name type="scientific">Corynebacterium mendelii</name>
    <dbReference type="NCBI Taxonomy" id="2765362"/>
    <lineage>
        <taxon>Bacteria</taxon>
        <taxon>Bacillati</taxon>
        <taxon>Actinomycetota</taxon>
        <taxon>Actinomycetes</taxon>
        <taxon>Mycobacteriales</taxon>
        <taxon>Corynebacteriaceae</taxon>
        <taxon>Corynebacterium</taxon>
    </lineage>
</organism>
<name>A0A939IXV5_9CORY</name>
<protein>
    <submittedName>
        <fullName evidence="2">Uncharacterized protein</fullName>
    </submittedName>
</protein>
<dbReference type="EMBL" id="JAFLEQ010000016">
    <property type="protein sequence ID" value="MBN9644870.1"/>
    <property type="molecule type" value="Genomic_DNA"/>
</dbReference>
<keyword evidence="1" id="KW-0732">Signal</keyword>
<feature type="chain" id="PRO_5037321631" evidence="1">
    <location>
        <begin position="35"/>
        <end position="217"/>
    </location>
</feature>
<gene>
    <name evidence="2" type="ORF">JZY06_09645</name>
</gene>
<comment type="caution">
    <text evidence="2">The sequence shown here is derived from an EMBL/GenBank/DDBJ whole genome shotgun (WGS) entry which is preliminary data.</text>
</comment>
<accession>A0A939IXV5</accession>
<keyword evidence="3" id="KW-1185">Reference proteome</keyword>
<feature type="signal peptide" evidence="1">
    <location>
        <begin position="1"/>
        <end position="34"/>
    </location>
</feature>
<proteinExistence type="predicted"/>
<dbReference type="AlphaFoldDB" id="A0A939IXV5"/>
<dbReference type="RefSeq" id="WP_207279328.1">
    <property type="nucleotide sequence ID" value="NZ_JAFLEQ010000016.1"/>
</dbReference>
<evidence type="ECO:0000313" key="3">
    <source>
        <dbReference type="Proteomes" id="UP000664332"/>
    </source>
</evidence>
<evidence type="ECO:0000313" key="2">
    <source>
        <dbReference type="EMBL" id="MBN9644870.1"/>
    </source>
</evidence>
<evidence type="ECO:0000256" key="1">
    <source>
        <dbReference type="SAM" id="SignalP"/>
    </source>
</evidence>
<sequence length="217" mass="23874">MIHSRTSFPRLRRSLCAVTVAACAAVGLSHPAAADVPPPTGNETDAVNPVRINQDTIAYRYEQDWFGPSTIGAYQMNIITPYPGNEVRCWRFHGANFECWQADPQGEFHQLQGIAVATTNPSAWIYGNPYRTMFAFPGVYTGVAATDEFWQAAVGKGPGPDFFPSLTRWVLDPRNVEAVNTYAPLLLPILQGRAMSSDIATSSMSGPRLFQTMSSRR</sequence>
<dbReference type="Proteomes" id="UP000664332">
    <property type="component" value="Unassembled WGS sequence"/>
</dbReference>